<dbReference type="GO" id="GO:0034198">
    <property type="term" value="P:cellular response to amino acid starvation"/>
    <property type="evidence" value="ECO:0007669"/>
    <property type="project" value="TreeGrafter"/>
</dbReference>
<dbReference type="EMBL" id="REGN01007483">
    <property type="protein sequence ID" value="RNA06131.1"/>
    <property type="molecule type" value="Genomic_DNA"/>
</dbReference>
<protein>
    <submittedName>
        <fullName evidence="1">Uncharacterized protein</fullName>
    </submittedName>
</protein>
<dbReference type="Proteomes" id="UP000276133">
    <property type="component" value="Unassembled WGS sequence"/>
</dbReference>
<dbReference type="GO" id="GO:0061462">
    <property type="term" value="P:protein localization to lysosome"/>
    <property type="evidence" value="ECO:0007669"/>
    <property type="project" value="TreeGrafter"/>
</dbReference>
<gene>
    <name evidence="1" type="ORF">BpHYR1_000429</name>
</gene>
<accession>A0A3M7Q554</accession>
<dbReference type="Gene3D" id="1.10.3450.30">
    <property type="match status" value="1"/>
</dbReference>
<sequence length="442" mass="51870">MLNETASSNEKIYSQNQILIQEYSSNMSKFQFDKAKTIIEKSKENSKIFSLFHQALINFSNGEKNYNNLVLISQRYGSRIGDRHYESAFLAFEQVSKETSSNQRVQSQENLQDLSCLIEISSQLNQLIEFRYQMIMLYSELKDKELRHEKGSVELALKNLQDLREKYFKKEFNFLIENLISSFNLEINILVNLLNCHIALDYKLDCIKSIVAIKKINDIFNNQPVFQASKTLKENKSFIPFSKPVHRQQPQLYQWFKIYYKALLNKFSILMNDSFMKFKDINNDMKEQISLYSKLMNFTNKFLPNFTAILFDSTLIDGNNFRGNGYEVLRPHVKSDEELKCDSDLYSFVFSQPKLIKDSYEKHIKNVVALVKSDFDSKVKYHFDSGNRTSYYLCKISDYYTFIVIFEMSKQEPKTKVASMVQEIGTELNLSSVFCSFNQNLK</sequence>
<evidence type="ECO:0000313" key="1">
    <source>
        <dbReference type="EMBL" id="RNA06131.1"/>
    </source>
</evidence>
<dbReference type="PANTHER" id="PTHR31581:SF1">
    <property type="entry name" value="KICSTOR SUBUNIT 2"/>
    <property type="match status" value="1"/>
</dbReference>
<dbReference type="PANTHER" id="PTHR31581">
    <property type="entry name" value="KICSTOR COMPLEX PROTEIN C12ORF66"/>
    <property type="match status" value="1"/>
</dbReference>
<dbReference type="Pfam" id="PF09404">
    <property type="entry name" value="C12orf66_like"/>
    <property type="match status" value="1"/>
</dbReference>
<reference evidence="1 2" key="1">
    <citation type="journal article" date="2018" name="Sci. Rep.">
        <title>Genomic signatures of local adaptation to the degree of environmental predictability in rotifers.</title>
        <authorList>
            <person name="Franch-Gras L."/>
            <person name="Hahn C."/>
            <person name="Garcia-Roger E.M."/>
            <person name="Carmona M.J."/>
            <person name="Serra M."/>
            <person name="Gomez A."/>
        </authorList>
    </citation>
    <scope>NUCLEOTIDE SEQUENCE [LARGE SCALE GENOMIC DNA]</scope>
    <source>
        <strain evidence="1">HYR1</strain>
    </source>
</reference>
<evidence type="ECO:0000313" key="2">
    <source>
        <dbReference type="Proteomes" id="UP000276133"/>
    </source>
</evidence>
<organism evidence="1 2">
    <name type="scientific">Brachionus plicatilis</name>
    <name type="common">Marine rotifer</name>
    <name type="synonym">Brachionus muelleri</name>
    <dbReference type="NCBI Taxonomy" id="10195"/>
    <lineage>
        <taxon>Eukaryota</taxon>
        <taxon>Metazoa</taxon>
        <taxon>Spiralia</taxon>
        <taxon>Gnathifera</taxon>
        <taxon>Rotifera</taxon>
        <taxon>Eurotatoria</taxon>
        <taxon>Monogononta</taxon>
        <taxon>Pseudotrocha</taxon>
        <taxon>Ploima</taxon>
        <taxon>Brachionidae</taxon>
        <taxon>Brachionus</taxon>
    </lineage>
</organism>
<dbReference type="GO" id="GO:1904262">
    <property type="term" value="P:negative regulation of TORC1 signaling"/>
    <property type="evidence" value="ECO:0007669"/>
    <property type="project" value="TreeGrafter"/>
</dbReference>
<dbReference type="InterPro" id="IPR018544">
    <property type="entry name" value="KICS_2"/>
</dbReference>
<proteinExistence type="predicted"/>
<dbReference type="OrthoDB" id="18134at2759"/>
<dbReference type="GO" id="GO:0042149">
    <property type="term" value="P:cellular response to glucose starvation"/>
    <property type="evidence" value="ECO:0007669"/>
    <property type="project" value="TreeGrafter"/>
</dbReference>
<dbReference type="SUPFAM" id="SSF158548">
    <property type="entry name" value="FLJ32549 domain-like"/>
    <property type="match status" value="1"/>
</dbReference>
<comment type="caution">
    <text evidence="1">The sequence shown here is derived from an EMBL/GenBank/DDBJ whole genome shotgun (WGS) entry which is preliminary data.</text>
</comment>
<dbReference type="InterPro" id="IPR038060">
    <property type="entry name" value="C12orf66-like_central_sf"/>
</dbReference>
<dbReference type="SUPFAM" id="SSF160651">
    <property type="entry name" value="FLJ32549 C-terminal domain-like"/>
    <property type="match status" value="1"/>
</dbReference>
<dbReference type="AlphaFoldDB" id="A0A3M7Q554"/>
<name>A0A3M7Q554_BRAPC</name>
<keyword evidence="2" id="KW-1185">Reference proteome</keyword>
<dbReference type="STRING" id="10195.A0A3M7Q554"/>